<feature type="compositionally biased region" description="Low complexity" evidence="1">
    <location>
        <begin position="260"/>
        <end position="293"/>
    </location>
</feature>
<feature type="region of interest" description="Disordered" evidence="1">
    <location>
        <begin position="56"/>
        <end position="87"/>
    </location>
</feature>
<protein>
    <recommendedName>
        <fullName evidence="2">Formin GTPase-binding domain-containing protein</fullName>
    </recommendedName>
</protein>
<feature type="region of interest" description="Disordered" evidence="1">
    <location>
        <begin position="513"/>
        <end position="534"/>
    </location>
</feature>
<name>A0A0L6U631_9BASI</name>
<dbReference type="InterPro" id="IPR016024">
    <property type="entry name" value="ARM-type_fold"/>
</dbReference>
<dbReference type="SMART" id="SM01140">
    <property type="entry name" value="Drf_GBD"/>
    <property type="match status" value="1"/>
</dbReference>
<feature type="compositionally biased region" description="Low complexity" evidence="1">
    <location>
        <begin position="58"/>
        <end position="79"/>
    </location>
</feature>
<evidence type="ECO:0000256" key="1">
    <source>
        <dbReference type="SAM" id="MobiDB-lite"/>
    </source>
</evidence>
<dbReference type="InterPro" id="IPR011989">
    <property type="entry name" value="ARM-like"/>
</dbReference>
<dbReference type="GO" id="GO:0003779">
    <property type="term" value="F:actin binding"/>
    <property type="evidence" value="ECO:0007669"/>
    <property type="project" value="InterPro"/>
</dbReference>
<dbReference type="Gene3D" id="1.25.10.10">
    <property type="entry name" value="Leucine-rich Repeat Variant"/>
    <property type="match status" value="1"/>
</dbReference>
<reference evidence="3 4" key="1">
    <citation type="submission" date="2015-08" db="EMBL/GenBank/DDBJ databases">
        <title>Next Generation Sequencing and Analysis of the Genome of Puccinia sorghi L Schw, the Causal Agent of Maize Common Rust.</title>
        <authorList>
            <person name="Rochi L."/>
            <person name="Burguener G."/>
            <person name="Darino M."/>
            <person name="Turjanski A."/>
            <person name="Kreff E."/>
            <person name="Dieguez M.J."/>
            <person name="Sacco F."/>
        </authorList>
    </citation>
    <scope>NUCLEOTIDE SEQUENCE [LARGE SCALE GENOMIC DNA]</scope>
    <source>
        <strain evidence="3 4">RO10H11247</strain>
    </source>
</reference>
<dbReference type="Proteomes" id="UP000037035">
    <property type="component" value="Unassembled WGS sequence"/>
</dbReference>
<accession>A0A0L6U631</accession>
<proteinExistence type="predicted"/>
<dbReference type="OrthoDB" id="2155261at2759"/>
<dbReference type="SUPFAM" id="SSF48371">
    <property type="entry name" value="ARM repeat"/>
    <property type="match status" value="1"/>
</dbReference>
<evidence type="ECO:0000259" key="2">
    <source>
        <dbReference type="SMART" id="SM01140"/>
    </source>
</evidence>
<feature type="compositionally biased region" description="Polar residues" evidence="1">
    <location>
        <begin position="236"/>
        <end position="252"/>
    </location>
</feature>
<dbReference type="VEuPathDB" id="FungiDB:VP01_965g4"/>
<dbReference type="GO" id="GO:0030036">
    <property type="term" value="P:actin cytoskeleton organization"/>
    <property type="evidence" value="ECO:0007669"/>
    <property type="project" value="InterPro"/>
</dbReference>
<dbReference type="AlphaFoldDB" id="A0A0L6U631"/>
<dbReference type="GO" id="GO:0031267">
    <property type="term" value="F:small GTPase binding"/>
    <property type="evidence" value="ECO:0007669"/>
    <property type="project" value="InterPro"/>
</dbReference>
<feature type="domain" description="Formin GTPase-binding" evidence="2">
    <location>
        <begin position="306"/>
        <end position="494"/>
    </location>
</feature>
<organism evidence="3 4">
    <name type="scientific">Puccinia sorghi</name>
    <dbReference type="NCBI Taxonomy" id="27349"/>
    <lineage>
        <taxon>Eukaryota</taxon>
        <taxon>Fungi</taxon>
        <taxon>Dikarya</taxon>
        <taxon>Basidiomycota</taxon>
        <taxon>Pucciniomycotina</taxon>
        <taxon>Pucciniomycetes</taxon>
        <taxon>Pucciniales</taxon>
        <taxon>Pucciniaceae</taxon>
        <taxon>Puccinia</taxon>
    </lineage>
</organism>
<comment type="caution">
    <text evidence="3">The sequence shown here is derived from an EMBL/GenBank/DDBJ whole genome shotgun (WGS) entry which is preliminary data.</text>
</comment>
<evidence type="ECO:0000313" key="3">
    <source>
        <dbReference type="EMBL" id="KNZ43974.1"/>
    </source>
</evidence>
<dbReference type="InterPro" id="IPR010473">
    <property type="entry name" value="GTPase-bd"/>
</dbReference>
<feature type="compositionally biased region" description="Low complexity" evidence="1">
    <location>
        <begin position="162"/>
        <end position="175"/>
    </location>
</feature>
<feature type="compositionally biased region" description="Polar residues" evidence="1">
    <location>
        <begin position="107"/>
        <end position="120"/>
    </location>
</feature>
<keyword evidence="4" id="KW-1185">Reference proteome</keyword>
<dbReference type="Pfam" id="PF06371">
    <property type="entry name" value="Drf_GBD"/>
    <property type="match status" value="1"/>
</dbReference>
<feature type="region of interest" description="Disordered" evidence="1">
    <location>
        <begin position="106"/>
        <end position="136"/>
    </location>
</feature>
<feature type="region of interest" description="Disordered" evidence="1">
    <location>
        <begin position="162"/>
        <end position="184"/>
    </location>
</feature>
<feature type="region of interest" description="Disordered" evidence="1">
    <location>
        <begin position="1"/>
        <end position="29"/>
    </location>
</feature>
<gene>
    <name evidence="3" type="ORF">VP01_965g4</name>
</gene>
<sequence length="713" mass="80158">MNSLFTFEPLANSRPDSASPAGLDQPPSSAKLKLSNIAAKLVTGVHQVPVEVARSRWNSNPLKTTNNSSSTSSTPSTNLEPLRPFSDHSRSVTASVFAAAKQERISQRTNNSHYNPNHKQNPARPLSHHKDNPPNNNHIYHHRSHTQFQIISPPRPPFFDDSLSPARSSKSSAPAVMDRSDEDEVEDLTLLQLIQNSNSNQAKENDPPARTMLFERPKAGRSKLPASIDSVRVPTSLPTVNYPHQFSPSTSPHTHDRYHASSPAPSPSKSPLKAFFDDLPSPTHSSPSKPTNPMRELYLSQTGNQDGKIENEKQRVDREFEKLLESMQITDAVRLKMSGLDHPVKSAMLKSSTSASLMKLMGGPDMMRRAEPMAAVDESSKQEGSAWWAMYLKSHNFRELKAADLKKLRVALRTKPPDWSREFVGFGGYNALLKRLKELLEIEWREEQHDDQVLYEILRCFKALLLTDPGRKALASLLVENIQGCFQLDEFLCARPIDGALLDWTAPIALEPSPAHPADHRRPDFHTSAGDAPKEPLPSAHYLLRKLIVGPPDPKKANIVDFVAVTHRTRPFKTFVNEFTGVLMDYFWVFCHAENQFWDLKTLDEETIEAPKVPSGMTGGVEYEAMSYCTCLMKLLNQLIKTADSAEKSKQIYQELFESGFERCLVTLRKSSVDYYPMVHLELSRFISLGLSNRFEFPYNILKYLNGYAGHPL</sequence>
<feature type="region of interest" description="Disordered" evidence="1">
    <location>
        <begin position="216"/>
        <end position="296"/>
    </location>
</feature>
<dbReference type="EMBL" id="LAVV01015336">
    <property type="protein sequence ID" value="KNZ43974.1"/>
    <property type="molecule type" value="Genomic_DNA"/>
</dbReference>
<evidence type="ECO:0000313" key="4">
    <source>
        <dbReference type="Proteomes" id="UP000037035"/>
    </source>
</evidence>